<comment type="caution">
    <text evidence="1">The sequence shown here is derived from an EMBL/GenBank/DDBJ whole genome shotgun (WGS) entry which is preliminary data.</text>
</comment>
<accession>A0A423XM33</accession>
<sequence>MKVLRSTPPTRKNNGQLAIFRDDNETCVSNGLPPPPRDSPLSWPPDDVDADDVVVVCVDRDALDELDSVCVVVCRVVAGDVGSLDVIENVDGDIVRLFVAVAVAVDCVGETEFVVEAEVCMATEELGEGRDIVTLTRMLDQEPSLCKAEDRVPRRVHIIAHIFDDMLDYPDPHLAYFGAA</sequence>
<dbReference type="Proteomes" id="UP000285146">
    <property type="component" value="Unassembled WGS sequence"/>
</dbReference>
<dbReference type="AlphaFoldDB" id="A0A423XM33"/>
<organism evidence="1 2">
    <name type="scientific">Cytospora leucostoma</name>
    <dbReference type="NCBI Taxonomy" id="1230097"/>
    <lineage>
        <taxon>Eukaryota</taxon>
        <taxon>Fungi</taxon>
        <taxon>Dikarya</taxon>
        <taxon>Ascomycota</taxon>
        <taxon>Pezizomycotina</taxon>
        <taxon>Sordariomycetes</taxon>
        <taxon>Sordariomycetidae</taxon>
        <taxon>Diaporthales</taxon>
        <taxon>Cytosporaceae</taxon>
        <taxon>Cytospora</taxon>
    </lineage>
</organism>
<keyword evidence="2" id="KW-1185">Reference proteome</keyword>
<evidence type="ECO:0000313" key="1">
    <source>
        <dbReference type="EMBL" id="ROW17629.1"/>
    </source>
</evidence>
<evidence type="ECO:0000313" key="2">
    <source>
        <dbReference type="Proteomes" id="UP000285146"/>
    </source>
</evidence>
<dbReference type="EMBL" id="LKEB01000002">
    <property type="protein sequence ID" value="ROW17629.1"/>
    <property type="molecule type" value="Genomic_DNA"/>
</dbReference>
<name>A0A423XM33_9PEZI</name>
<proteinExistence type="predicted"/>
<protein>
    <submittedName>
        <fullName evidence="1">Uncharacterized protein</fullName>
    </submittedName>
</protein>
<reference evidence="1 2" key="1">
    <citation type="submission" date="2015-09" db="EMBL/GenBank/DDBJ databases">
        <title>Host preference determinants of Valsa canker pathogens revealed by comparative genomics.</title>
        <authorList>
            <person name="Yin Z."/>
            <person name="Huang L."/>
        </authorList>
    </citation>
    <scope>NUCLEOTIDE SEQUENCE [LARGE SCALE GENOMIC DNA]</scope>
    <source>
        <strain evidence="1 2">SXYLt</strain>
    </source>
</reference>
<gene>
    <name evidence="1" type="ORF">VPNG_00872</name>
</gene>
<dbReference type="InParanoid" id="A0A423XM33"/>